<dbReference type="Proteomes" id="UP001460270">
    <property type="component" value="Unassembled WGS sequence"/>
</dbReference>
<gene>
    <name evidence="8" type="ORF">WMY93_000132</name>
</gene>
<reference evidence="9" key="1">
    <citation type="submission" date="2024-04" db="EMBL/GenBank/DDBJ databases">
        <title>Salinicola lusitanus LLJ914,a marine bacterium isolated from the Okinawa Trough.</title>
        <authorList>
            <person name="Li J."/>
        </authorList>
    </citation>
    <scope>NUCLEOTIDE SEQUENCE [LARGE SCALE GENOMIC DNA]</scope>
</reference>
<keyword evidence="3" id="KW-0812">Transmembrane</keyword>
<sequence length="176" mass="19753">MLSSKWVWSSQLYNKLSVQISLFDTKRKLTERLPYTDCEASLVQDEFLAKCLVHQLQPTECPVYDLDQNVDFIGKYQTITKTGAITVQRKDFPSGSFYVVVVVKIEDVACDGPPFSPDEMLDPENRTKILDVVVSPVVYVLGRGEGSTLDMFLVVGGNRSTRRKPTQTQGEHANST</sequence>
<evidence type="ECO:0000313" key="9">
    <source>
        <dbReference type="Proteomes" id="UP001460270"/>
    </source>
</evidence>
<comment type="subcellular location">
    <subcellularLocation>
        <location evidence="1">Membrane</location>
        <topology evidence="1">Multi-pass membrane protein</topology>
    </subcellularLocation>
</comment>
<evidence type="ECO:0000256" key="7">
    <source>
        <dbReference type="ARBA" id="ARBA00023180"/>
    </source>
</evidence>
<protein>
    <submittedName>
        <fullName evidence="8">Uncharacterized protein</fullName>
    </submittedName>
</protein>
<dbReference type="EMBL" id="JBBPFD010000001">
    <property type="protein sequence ID" value="KAK7944404.1"/>
    <property type="molecule type" value="Genomic_DNA"/>
</dbReference>
<evidence type="ECO:0000256" key="4">
    <source>
        <dbReference type="ARBA" id="ARBA00022729"/>
    </source>
</evidence>
<evidence type="ECO:0000256" key="3">
    <source>
        <dbReference type="ARBA" id="ARBA00022692"/>
    </source>
</evidence>
<evidence type="ECO:0000256" key="2">
    <source>
        <dbReference type="ARBA" id="ARBA00006618"/>
    </source>
</evidence>
<dbReference type="GO" id="GO:0005764">
    <property type="term" value="C:lysosome"/>
    <property type="evidence" value="ECO:0007669"/>
    <property type="project" value="TreeGrafter"/>
</dbReference>
<name>A0AAW0QDI8_9GOBI</name>
<keyword evidence="9" id="KW-1185">Reference proteome</keyword>
<dbReference type="Pfam" id="PF13965">
    <property type="entry name" value="SID-1_RNA_chan"/>
    <property type="match status" value="1"/>
</dbReference>
<dbReference type="PANTHER" id="PTHR12185">
    <property type="entry name" value="SID1 TRANSMEMBRANE FAMILY MEMEBER"/>
    <property type="match status" value="1"/>
</dbReference>
<evidence type="ECO:0000256" key="6">
    <source>
        <dbReference type="ARBA" id="ARBA00023136"/>
    </source>
</evidence>
<keyword evidence="6" id="KW-0472">Membrane</keyword>
<comment type="similarity">
    <text evidence="2">Belongs to the SID1 family.</text>
</comment>
<dbReference type="GO" id="GO:0051033">
    <property type="term" value="F:RNA transmembrane transporter activity"/>
    <property type="evidence" value="ECO:0007669"/>
    <property type="project" value="TreeGrafter"/>
</dbReference>
<proteinExistence type="inferred from homology"/>
<comment type="caution">
    <text evidence="8">The sequence shown here is derived from an EMBL/GenBank/DDBJ whole genome shotgun (WGS) entry which is preliminary data.</text>
</comment>
<keyword evidence="4" id="KW-0732">Signal</keyword>
<accession>A0AAW0QDI8</accession>
<dbReference type="GO" id="GO:0003725">
    <property type="term" value="F:double-stranded RNA binding"/>
    <property type="evidence" value="ECO:0007669"/>
    <property type="project" value="TreeGrafter"/>
</dbReference>
<dbReference type="GO" id="GO:0005886">
    <property type="term" value="C:plasma membrane"/>
    <property type="evidence" value="ECO:0007669"/>
    <property type="project" value="TreeGrafter"/>
</dbReference>
<dbReference type="PANTHER" id="PTHR12185:SF14">
    <property type="entry name" value="CHOLESTEROL UPTAKE PROTEIN 1"/>
    <property type="match status" value="1"/>
</dbReference>
<keyword evidence="5" id="KW-1133">Transmembrane helix</keyword>
<keyword evidence="7" id="KW-0325">Glycoprotein</keyword>
<dbReference type="InterPro" id="IPR025958">
    <property type="entry name" value="SID1_TM_fam"/>
</dbReference>
<evidence type="ECO:0000256" key="5">
    <source>
        <dbReference type="ARBA" id="ARBA00022989"/>
    </source>
</evidence>
<organism evidence="8 9">
    <name type="scientific">Mugilogobius chulae</name>
    <name type="common">yellowstripe goby</name>
    <dbReference type="NCBI Taxonomy" id="88201"/>
    <lineage>
        <taxon>Eukaryota</taxon>
        <taxon>Metazoa</taxon>
        <taxon>Chordata</taxon>
        <taxon>Craniata</taxon>
        <taxon>Vertebrata</taxon>
        <taxon>Euteleostomi</taxon>
        <taxon>Actinopterygii</taxon>
        <taxon>Neopterygii</taxon>
        <taxon>Teleostei</taxon>
        <taxon>Neoteleostei</taxon>
        <taxon>Acanthomorphata</taxon>
        <taxon>Gobiaria</taxon>
        <taxon>Gobiiformes</taxon>
        <taxon>Gobioidei</taxon>
        <taxon>Gobiidae</taxon>
        <taxon>Gobionellinae</taxon>
        <taxon>Mugilogobius</taxon>
    </lineage>
</organism>
<dbReference type="AlphaFoldDB" id="A0AAW0QDI8"/>
<evidence type="ECO:0000313" key="8">
    <source>
        <dbReference type="EMBL" id="KAK7944404.1"/>
    </source>
</evidence>
<evidence type="ECO:0000256" key="1">
    <source>
        <dbReference type="ARBA" id="ARBA00004141"/>
    </source>
</evidence>